<proteinExistence type="predicted"/>
<keyword evidence="11" id="KW-1185">Reference proteome</keyword>
<accession>A0A139SK76</accession>
<protein>
    <submittedName>
        <fullName evidence="10">4-hydroxy-3-methylbut-2-enyl diphosphate reductase</fullName>
    </submittedName>
</protein>
<feature type="compositionally biased region" description="Basic and acidic residues" evidence="9">
    <location>
        <begin position="264"/>
        <end position="275"/>
    </location>
</feature>
<keyword evidence="6" id="KW-0411">Iron-sulfur</keyword>
<dbReference type="OrthoDB" id="9804077at2"/>
<dbReference type="Gene3D" id="3.40.50.11270">
    <property type="match status" value="1"/>
</dbReference>
<dbReference type="GO" id="GO:0046872">
    <property type="term" value="F:metal ion binding"/>
    <property type="evidence" value="ECO:0007669"/>
    <property type="project" value="UniProtKB-KW"/>
</dbReference>
<comment type="pathway">
    <text evidence="7">Isoprenoid biosynthesis; isopentenyl diphosphate biosynthesis via DXP pathway; isopentenyl diphosphate from 1-deoxy-D-xylulose 5-phosphate: step 6/6.</text>
</comment>
<dbReference type="GO" id="GO:0019288">
    <property type="term" value="P:isopentenyl diphosphate biosynthetic process, methylerythritol 4-phosphate pathway"/>
    <property type="evidence" value="ECO:0007669"/>
    <property type="project" value="InterPro"/>
</dbReference>
<organism evidence="10 11">
    <name type="scientific">Cephaloticoccus capnophilus</name>
    <dbReference type="NCBI Taxonomy" id="1548208"/>
    <lineage>
        <taxon>Bacteria</taxon>
        <taxon>Pseudomonadati</taxon>
        <taxon>Verrucomicrobiota</taxon>
        <taxon>Opitutia</taxon>
        <taxon>Opitutales</taxon>
        <taxon>Opitutaceae</taxon>
        <taxon>Cephaloticoccus</taxon>
    </lineage>
</organism>
<evidence type="ECO:0000256" key="8">
    <source>
        <dbReference type="ARBA" id="ARBA00046314"/>
    </source>
</evidence>
<dbReference type="PANTHER" id="PTHR31619">
    <property type="entry name" value="4-HYDROXY-3-METHYLBUT-2-ENYL DIPHOSPHATE REDUCTASE, CHLOROPLASTIC"/>
    <property type="match status" value="1"/>
</dbReference>
<evidence type="ECO:0000256" key="9">
    <source>
        <dbReference type="SAM" id="MobiDB-lite"/>
    </source>
</evidence>
<evidence type="ECO:0000256" key="5">
    <source>
        <dbReference type="ARBA" id="ARBA00023004"/>
    </source>
</evidence>
<dbReference type="Gene3D" id="3.40.1010.20">
    <property type="entry name" value="4-hydroxy-3-methylbut-2-enyl diphosphate reductase, catalytic domain"/>
    <property type="match status" value="2"/>
</dbReference>
<evidence type="ECO:0000256" key="1">
    <source>
        <dbReference type="ARBA" id="ARBA00001966"/>
    </source>
</evidence>
<evidence type="ECO:0000313" key="11">
    <source>
        <dbReference type="Proteomes" id="UP000071392"/>
    </source>
</evidence>
<dbReference type="AlphaFoldDB" id="A0A139SK76"/>
<feature type="region of interest" description="Disordered" evidence="9">
    <location>
        <begin position="261"/>
        <end position="290"/>
    </location>
</feature>
<dbReference type="GO" id="GO:0050992">
    <property type="term" value="P:dimethylallyl diphosphate biosynthetic process"/>
    <property type="evidence" value="ECO:0007669"/>
    <property type="project" value="InterPro"/>
</dbReference>
<keyword evidence="2" id="KW-0004">4Fe-4S</keyword>
<dbReference type="PANTHER" id="PTHR31619:SF5">
    <property type="entry name" value="4-HYDROXY-3-METHYLBUT-2-ENYL DIPHOSPHATE REDUCTASE, CHLOROPLASTIC"/>
    <property type="match status" value="1"/>
</dbReference>
<evidence type="ECO:0000256" key="2">
    <source>
        <dbReference type="ARBA" id="ARBA00022485"/>
    </source>
</evidence>
<dbReference type="CDD" id="cd13944">
    <property type="entry name" value="lytB_ispH"/>
    <property type="match status" value="1"/>
</dbReference>
<comment type="cofactor">
    <cofactor evidence="1">
        <name>[4Fe-4S] cluster</name>
        <dbReference type="ChEBI" id="CHEBI:49883"/>
    </cofactor>
</comment>
<reference evidence="10 11" key="1">
    <citation type="submission" date="2016-02" db="EMBL/GenBank/DDBJ databases">
        <authorList>
            <person name="Wen L."/>
            <person name="He K."/>
            <person name="Yang H."/>
        </authorList>
    </citation>
    <scope>NUCLEOTIDE SEQUENCE [LARGE SCALE GENOMIC DNA]</scope>
    <source>
        <strain evidence="10 11">CV41</strain>
    </source>
</reference>
<comment type="pathway">
    <text evidence="8">Isoprenoid biosynthesis; dimethylallyl diphosphate biosynthesis; dimethylallyl diphosphate from (2E)-4-hydroxy-3-methylbutenyl diphosphate: step 1/1.</text>
</comment>
<dbReference type="Pfam" id="PF02401">
    <property type="entry name" value="LYTB"/>
    <property type="match status" value="1"/>
</dbReference>
<keyword evidence="4" id="KW-0560">Oxidoreductase</keyword>
<keyword evidence="3" id="KW-0479">Metal-binding</keyword>
<evidence type="ECO:0000256" key="7">
    <source>
        <dbReference type="ARBA" id="ARBA00046313"/>
    </source>
</evidence>
<dbReference type="EMBL" id="LSZP01000047">
    <property type="protein sequence ID" value="KXU34890.1"/>
    <property type="molecule type" value="Genomic_DNA"/>
</dbReference>
<dbReference type="NCBIfam" id="TIGR00216">
    <property type="entry name" value="ispH_lytB"/>
    <property type="match status" value="1"/>
</dbReference>
<evidence type="ECO:0000256" key="4">
    <source>
        <dbReference type="ARBA" id="ARBA00023002"/>
    </source>
</evidence>
<gene>
    <name evidence="10" type="ORF">AXK12_06555</name>
</gene>
<dbReference type="InterPro" id="IPR003451">
    <property type="entry name" value="LytB/IspH"/>
</dbReference>
<evidence type="ECO:0000256" key="3">
    <source>
        <dbReference type="ARBA" id="ARBA00022723"/>
    </source>
</evidence>
<evidence type="ECO:0000313" key="10">
    <source>
        <dbReference type="EMBL" id="KXU34890.1"/>
    </source>
</evidence>
<comment type="caution">
    <text evidence="10">The sequence shown here is derived from an EMBL/GenBank/DDBJ whole genome shotgun (WGS) entry which is preliminary data.</text>
</comment>
<dbReference type="RefSeq" id="WP_068712577.1">
    <property type="nucleotide sequence ID" value="NZ_LSZP01000047.1"/>
</dbReference>
<dbReference type="GO" id="GO:0051745">
    <property type="term" value="F:4-hydroxy-3-methylbut-2-enyl diphosphate reductase activity"/>
    <property type="evidence" value="ECO:0007669"/>
    <property type="project" value="InterPro"/>
</dbReference>
<dbReference type="GO" id="GO:0051539">
    <property type="term" value="F:4 iron, 4 sulfur cluster binding"/>
    <property type="evidence" value="ECO:0007669"/>
    <property type="project" value="UniProtKB-KW"/>
</dbReference>
<dbReference type="Proteomes" id="UP000071392">
    <property type="component" value="Unassembled WGS sequence"/>
</dbReference>
<sequence length="612" mass="68135">MQPSATSQESPSVIVGFDCCNRLAVLNRKDRLELPFYANALAAAVSKIETAFGSGSFTAPEPQFSAKLPPDADRENAGPVQVYFSQVRAVANAKSDIKFHSIESLEARASELAPELHALLALLEPHLLRIPYLHLGENDFIYKFRPEKERNVAIYANDDASSALYQSKLCELIKARARTREGSASAPVMLDFGPVAYHIPSHFGFCLGVKNAIERAYEALAANPGRRVFMLSELIHNPFVNADLLRRGLRYLQSDKGVAFSVDGKPRETPARENSSRTQANNEPPVPKGEQSRVLLWDTLTSDDVVIIPAFGATDEDKRRLVRKGVAVCQYDATCMLVEKVWKAARNYGRKGYTVIIHGKAEHEETKATFSNTRRYAPALIVRDLAEVRRLERIIAATTPAEAEAARAAFYEFFKGKHTPDFDPIRDLARVAVVNQTTLLVNETRAIIDYLRERYTARYGAEDAVERVGGSNKNDTLCYATQVNQDALAKALEGPLDAAFVIGGTNSSNTYQLYRLCENALGKRAHFIQSERDILSAHEVEHFVFPYERGAQAHKEHRPLWTNLEPKKHVLITGGASCPDGIIQQVITRLNGFFRPETLRPIDRLLAELEGD</sequence>
<keyword evidence="5" id="KW-0408">Iron</keyword>
<dbReference type="STRING" id="1548208.AXK12_06555"/>
<name>A0A139SK76_9BACT</name>
<evidence type="ECO:0000256" key="6">
    <source>
        <dbReference type="ARBA" id="ARBA00023014"/>
    </source>
</evidence>